<evidence type="ECO:0000313" key="2">
    <source>
        <dbReference type="EMBL" id="GAH80665.1"/>
    </source>
</evidence>
<protein>
    <recommendedName>
        <fullName evidence="1">Methyltransferase type 11 domain-containing protein</fullName>
    </recommendedName>
</protein>
<dbReference type="SUPFAM" id="SSF53335">
    <property type="entry name" value="S-adenosyl-L-methionine-dependent methyltransferases"/>
    <property type="match status" value="1"/>
</dbReference>
<feature type="non-terminal residue" evidence="2">
    <location>
        <position position="1"/>
    </location>
</feature>
<proteinExistence type="predicted"/>
<name>X1JGM0_9ZZZZ</name>
<dbReference type="InterPro" id="IPR013216">
    <property type="entry name" value="Methyltransf_11"/>
</dbReference>
<dbReference type="AlphaFoldDB" id="X1JGM0"/>
<reference evidence="2" key="1">
    <citation type="journal article" date="2014" name="Front. Microbiol.">
        <title>High frequency of phylogenetically diverse reductive dehalogenase-homologous genes in deep subseafloor sedimentary metagenomes.</title>
        <authorList>
            <person name="Kawai M."/>
            <person name="Futagami T."/>
            <person name="Toyoda A."/>
            <person name="Takaki Y."/>
            <person name="Nishi S."/>
            <person name="Hori S."/>
            <person name="Arai W."/>
            <person name="Tsubouchi T."/>
            <person name="Morono Y."/>
            <person name="Uchiyama I."/>
            <person name="Ito T."/>
            <person name="Fujiyama A."/>
            <person name="Inagaki F."/>
            <person name="Takami H."/>
        </authorList>
    </citation>
    <scope>NUCLEOTIDE SEQUENCE</scope>
    <source>
        <strain evidence="2">Expedition CK06-06</strain>
    </source>
</reference>
<dbReference type="GO" id="GO:0008757">
    <property type="term" value="F:S-adenosylmethionine-dependent methyltransferase activity"/>
    <property type="evidence" value="ECO:0007669"/>
    <property type="project" value="InterPro"/>
</dbReference>
<dbReference type="Gene3D" id="3.40.50.150">
    <property type="entry name" value="Vaccinia Virus protein VP39"/>
    <property type="match status" value="1"/>
</dbReference>
<comment type="caution">
    <text evidence="2">The sequence shown here is derived from an EMBL/GenBank/DDBJ whole genome shotgun (WGS) entry which is preliminary data.</text>
</comment>
<sequence length="140" mass="16778">KNVWNVIKNKQNVKFQFYDGKKIPFSDSFFDIVFTYAVIEHIPPDEVSNIIKEIKRTLKTNGLYYIFQLPQRTSYTEFIARKLGMESHPFLWDFQVIKKLLKKENFDIIFSEKADMLMSERLINLVLLAKLTQWYRVLSM</sequence>
<accession>X1JGM0</accession>
<dbReference type="InterPro" id="IPR029063">
    <property type="entry name" value="SAM-dependent_MTases_sf"/>
</dbReference>
<dbReference type="Pfam" id="PF08241">
    <property type="entry name" value="Methyltransf_11"/>
    <property type="match status" value="1"/>
</dbReference>
<dbReference type="EMBL" id="BARU01044726">
    <property type="protein sequence ID" value="GAH80665.1"/>
    <property type="molecule type" value="Genomic_DNA"/>
</dbReference>
<feature type="domain" description="Methyltransferase type 11" evidence="1">
    <location>
        <begin position="9"/>
        <end position="66"/>
    </location>
</feature>
<gene>
    <name evidence="2" type="ORF">S03H2_68114</name>
</gene>
<evidence type="ECO:0000259" key="1">
    <source>
        <dbReference type="Pfam" id="PF08241"/>
    </source>
</evidence>
<organism evidence="2">
    <name type="scientific">marine sediment metagenome</name>
    <dbReference type="NCBI Taxonomy" id="412755"/>
    <lineage>
        <taxon>unclassified sequences</taxon>
        <taxon>metagenomes</taxon>
        <taxon>ecological metagenomes</taxon>
    </lineage>
</organism>